<evidence type="ECO:0000259" key="6">
    <source>
        <dbReference type="PROSITE" id="PS50043"/>
    </source>
</evidence>
<dbReference type="InterPro" id="IPR000792">
    <property type="entry name" value="Tscrpt_reg_LuxR_C"/>
</dbReference>
<dbReference type="CDD" id="cd06170">
    <property type="entry name" value="LuxR_C_like"/>
    <property type="match status" value="1"/>
</dbReference>
<dbReference type="Pfam" id="PF00072">
    <property type="entry name" value="Response_reg"/>
    <property type="match status" value="1"/>
</dbReference>
<dbReference type="GO" id="GO:0003677">
    <property type="term" value="F:DNA binding"/>
    <property type="evidence" value="ECO:0007669"/>
    <property type="project" value="UniProtKB-KW"/>
</dbReference>
<keyword evidence="2" id="KW-0805">Transcription regulation</keyword>
<evidence type="ECO:0000313" key="9">
    <source>
        <dbReference type="Proteomes" id="UP000435357"/>
    </source>
</evidence>
<keyword evidence="9" id="KW-1185">Reference proteome</keyword>
<dbReference type="InterPro" id="IPR011006">
    <property type="entry name" value="CheY-like_superfamily"/>
</dbReference>
<gene>
    <name evidence="8" type="ORF">F3059_05345</name>
</gene>
<dbReference type="InterPro" id="IPR058245">
    <property type="entry name" value="NreC/VraR/RcsB-like_REC"/>
</dbReference>
<dbReference type="SUPFAM" id="SSF52172">
    <property type="entry name" value="CheY-like"/>
    <property type="match status" value="1"/>
</dbReference>
<dbReference type="CDD" id="cd17535">
    <property type="entry name" value="REC_NarL-like"/>
    <property type="match status" value="1"/>
</dbReference>
<name>A0A6N6M992_9FLAO</name>
<accession>A0A6N6M992</accession>
<dbReference type="PANTHER" id="PTHR43214">
    <property type="entry name" value="TWO-COMPONENT RESPONSE REGULATOR"/>
    <property type="match status" value="1"/>
</dbReference>
<dbReference type="InterPro" id="IPR001789">
    <property type="entry name" value="Sig_transdc_resp-reg_receiver"/>
</dbReference>
<protein>
    <submittedName>
        <fullName evidence="8">Response regulator transcription factor</fullName>
    </submittedName>
</protein>
<dbReference type="PANTHER" id="PTHR43214:SF41">
    <property type="entry name" value="NITRATE_NITRITE RESPONSE REGULATOR PROTEIN NARP"/>
    <property type="match status" value="1"/>
</dbReference>
<sequence>MEPVKIVIADSNELIREGLKSVFAQEDSVEVVGEVDNGSALVKLFSEWKPDVVLIDYMATSFRTEDIKAIHNIYPDKKFVAITEFAKKNLIQRALEAGISGHVLKSCSKSEIVDSIKETHLGKQFFCGKILNELDDQEIKTGQLSCDPISLSSREIEIIREIAQGKTNKQIAEELHLSAHTVMTHRKNIMNKLGINNTAGIVIYAVRENLISPNRYLFNS</sequence>
<dbReference type="EMBL" id="WACR01000004">
    <property type="protein sequence ID" value="KAB1064782.1"/>
    <property type="molecule type" value="Genomic_DNA"/>
</dbReference>
<keyword evidence="4" id="KW-0804">Transcription</keyword>
<dbReference type="PRINTS" id="PR00038">
    <property type="entry name" value="HTHLUXR"/>
</dbReference>
<dbReference type="AlphaFoldDB" id="A0A6N6M992"/>
<dbReference type="SMART" id="SM00421">
    <property type="entry name" value="HTH_LUXR"/>
    <property type="match status" value="1"/>
</dbReference>
<dbReference type="Proteomes" id="UP000435357">
    <property type="component" value="Unassembled WGS sequence"/>
</dbReference>
<evidence type="ECO:0000256" key="4">
    <source>
        <dbReference type="ARBA" id="ARBA00023163"/>
    </source>
</evidence>
<evidence type="ECO:0000256" key="2">
    <source>
        <dbReference type="ARBA" id="ARBA00023015"/>
    </source>
</evidence>
<dbReference type="Pfam" id="PF00196">
    <property type="entry name" value="GerE"/>
    <property type="match status" value="1"/>
</dbReference>
<dbReference type="GO" id="GO:0000160">
    <property type="term" value="P:phosphorelay signal transduction system"/>
    <property type="evidence" value="ECO:0007669"/>
    <property type="project" value="InterPro"/>
</dbReference>
<dbReference type="SMART" id="SM00448">
    <property type="entry name" value="REC"/>
    <property type="match status" value="1"/>
</dbReference>
<dbReference type="Gene3D" id="3.40.50.2300">
    <property type="match status" value="1"/>
</dbReference>
<reference evidence="8 9" key="1">
    <citation type="submission" date="2019-09" db="EMBL/GenBank/DDBJ databases">
        <title>Genomes of Cryomorphaceae.</title>
        <authorList>
            <person name="Bowman J.P."/>
        </authorList>
    </citation>
    <scope>NUCLEOTIDE SEQUENCE [LARGE SCALE GENOMIC DNA]</scope>
    <source>
        <strain evidence="8 9">KCTC 52047</strain>
    </source>
</reference>
<evidence type="ECO:0000256" key="3">
    <source>
        <dbReference type="ARBA" id="ARBA00023125"/>
    </source>
</evidence>
<dbReference type="PROSITE" id="PS00622">
    <property type="entry name" value="HTH_LUXR_1"/>
    <property type="match status" value="1"/>
</dbReference>
<dbReference type="PROSITE" id="PS50043">
    <property type="entry name" value="HTH_LUXR_2"/>
    <property type="match status" value="1"/>
</dbReference>
<evidence type="ECO:0000256" key="1">
    <source>
        <dbReference type="ARBA" id="ARBA00022553"/>
    </source>
</evidence>
<keyword evidence="3" id="KW-0238">DNA-binding</keyword>
<dbReference type="RefSeq" id="WP_151167101.1">
    <property type="nucleotide sequence ID" value="NZ_WACR01000004.1"/>
</dbReference>
<organism evidence="8 9">
    <name type="scientific">Salibacter halophilus</name>
    <dbReference type="NCBI Taxonomy" id="1803916"/>
    <lineage>
        <taxon>Bacteria</taxon>
        <taxon>Pseudomonadati</taxon>
        <taxon>Bacteroidota</taxon>
        <taxon>Flavobacteriia</taxon>
        <taxon>Flavobacteriales</taxon>
        <taxon>Salibacteraceae</taxon>
        <taxon>Salibacter</taxon>
    </lineage>
</organism>
<dbReference type="InterPro" id="IPR039420">
    <property type="entry name" value="WalR-like"/>
</dbReference>
<dbReference type="PROSITE" id="PS50110">
    <property type="entry name" value="RESPONSE_REGULATORY"/>
    <property type="match status" value="1"/>
</dbReference>
<evidence type="ECO:0000256" key="5">
    <source>
        <dbReference type="PROSITE-ProRule" id="PRU00169"/>
    </source>
</evidence>
<feature type="domain" description="HTH luxR-type" evidence="6">
    <location>
        <begin position="144"/>
        <end position="209"/>
    </location>
</feature>
<dbReference type="OrthoDB" id="9797341at2"/>
<dbReference type="GO" id="GO:0006355">
    <property type="term" value="P:regulation of DNA-templated transcription"/>
    <property type="evidence" value="ECO:0007669"/>
    <property type="project" value="InterPro"/>
</dbReference>
<proteinExistence type="predicted"/>
<keyword evidence="1 5" id="KW-0597">Phosphoprotein</keyword>
<dbReference type="SUPFAM" id="SSF46894">
    <property type="entry name" value="C-terminal effector domain of the bipartite response regulators"/>
    <property type="match status" value="1"/>
</dbReference>
<evidence type="ECO:0000259" key="7">
    <source>
        <dbReference type="PROSITE" id="PS50110"/>
    </source>
</evidence>
<evidence type="ECO:0000313" key="8">
    <source>
        <dbReference type="EMBL" id="KAB1064782.1"/>
    </source>
</evidence>
<dbReference type="InterPro" id="IPR016032">
    <property type="entry name" value="Sig_transdc_resp-reg_C-effctor"/>
</dbReference>
<feature type="modified residue" description="4-aspartylphosphate" evidence="5">
    <location>
        <position position="56"/>
    </location>
</feature>
<feature type="domain" description="Response regulatory" evidence="7">
    <location>
        <begin position="5"/>
        <end position="120"/>
    </location>
</feature>
<comment type="caution">
    <text evidence="8">The sequence shown here is derived from an EMBL/GenBank/DDBJ whole genome shotgun (WGS) entry which is preliminary data.</text>
</comment>